<dbReference type="Gene3D" id="3.40.630.30">
    <property type="match status" value="1"/>
</dbReference>
<evidence type="ECO:0000259" key="3">
    <source>
        <dbReference type="PROSITE" id="PS51186"/>
    </source>
</evidence>
<dbReference type="PROSITE" id="PS51186">
    <property type="entry name" value="GNAT"/>
    <property type="match status" value="1"/>
</dbReference>
<dbReference type="InterPro" id="IPR000182">
    <property type="entry name" value="GNAT_dom"/>
</dbReference>
<reference evidence="4 5" key="1">
    <citation type="submission" date="2024-10" db="EMBL/GenBank/DDBJ databases">
        <title>The Natural Products Discovery Center: Release of the First 8490 Sequenced Strains for Exploring Actinobacteria Biosynthetic Diversity.</title>
        <authorList>
            <person name="Kalkreuter E."/>
            <person name="Kautsar S.A."/>
            <person name="Yang D."/>
            <person name="Bader C.D."/>
            <person name="Teijaro C.N."/>
            <person name="Fluegel L."/>
            <person name="Davis C.M."/>
            <person name="Simpson J.R."/>
            <person name="Lauterbach L."/>
            <person name="Steele A.D."/>
            <person name="Gui C."/>
            <person name="Meng S."/>
            <person name="Li G."/>
            <person name="Viehrig K."/>
            <person name="Ye F."/>
            <person name="Su P."/>
            <person name="Kiefer A.F."/>
            <person name="Nichols A."/>
            <person name="Cepeda A.J."/>
            <person name="Yan W."/>
            <person name="Fan B."/>
            <person name="Jiang Y."/>
            <person name="Adhikari A."/>
            <person name="Zheng C.-J."/>
            <person name="Schuster L."/>
            <person name="Cowan T.M."/>
            <person name="Smanski M.J."/>
            <person name="Chevrette M.G."/>
            <person name="De Carvalho L.P.S."/>
            <person name="Shen B."/>
        </authorList>
    </citation>
    <scope>NUCLEOTIDE SEQUENCE [LARGE SCALE GENOMIC DNA]</scope>
    <source>
        <strain evidence="4 5">NPDC019377</strain>
    </source>
</reference>
<keyword evidence="1 4" id="KW-0808">Transferase</keyword>
<protein>
    <submittedName>
        <fullName evidence="4">GNAT family N-acetyltransferase</fullName>
        <ecNumber evidence="4">2.3.-.-</ecNumber>
    </submittedName>
</protein>
<evidence type="ECO:0000313" key="4">
    <source>
        <dbReference type="EMBL" id="MFI2230807.1"/>
    </source>
</evidence>
<evidence type="ECO:0000313" key="5">
    <source>
        <dbReference type="Proteomes" id="UP001611494"/>
    </source>
</evidence>
<sequence>MRIRRIGPEDWRVARLVRLDALAGSAPGTFSTGHTEALTWDETKWREWTARRDPFFVAGSDAGPVGSAGVIVTANGPELVSMWTAPRARRTGVSDGLVRAVIEWAAQAGHQSLRLWVLAGNRPAEQLYLRNGFTPTGASKPCAEDDPRPENEMILALPPG</sequence>
<accession>A0ABW7W0Z7</accession>
<evidence type="ECO:0000256" key="1">
    <source>
        <dbReference type="ARBA" id="ARBA00022679"/>
    </source>
</evidence>
<dbReference type="SUPFAM" id="SSF55729">
    <property type="entry name" value="Acyl-CoA N-acyltransferases (Nat)"/>
    <property type="match status" value="1"/>
</dbReference>
<dbReference type="Proteomes" id="UP001611494">
    <property type="component" value="Unassembled WGS sequence"/>
</dbReference>
<organism evidence="4 5">
    <name type="scientific">Nocardia testacea</name>
    <dbReference type="NCBI Taxonomy" id="248551"/>
    <lineage>
        <taxon>Bacteria</taxon>
        <taxon>Bacillati</taxon>
        <taxon>Actinomycetota</taxon>
        <taxon>Actinomycetes</taxon>
        <taxon>Mycobacteriales</taxon>
        <taxon>Nocardiaceae</taxon>
        <taxon>Nocardia</taxon>
    </lineage>
</organism>
<dbReference type="CDD" id="cd04301">
    <property type="entry name" value="NAT_SF"/>
    <property type="match status" value="1"/>
</dbReference>
<keyword evidence="2 4" id="KW-0012">Acyltransferase</keyword>
<evidence type="ECO:0000256" key="2">
    <source>
        <dbReference type="ARBA" id="ARBA00023315"/>
    </source>
</evidence>
<gene>
    <name evidence="4" type="ORF">ACH49Z_13240</name>
</gene>
<comment type="caution">
    <text evidence="4">The sequence shown here is derived from an EMBL/GenBank/DDBJ whole genome shotgun (WGS) entry which is preliminary data.</text>
</comment>
<dbReference type="PANTHER" id="PTHR43877:SF2">
    <property type="entry name" value="AMINOALKYLPHOSPHONATE N-ACETYLTRANSFERASE-RELATED"/>
    <property type="match status" value="1"/>
</dbReference>
<feature type="domain" description="N-acetyltransferase" evidence="3">
    <location>
        <begin position="1"/>
        <end position="158"/>
    </location>
</feature>
<dbReference type="InterPro" id="IPR050832">
    <property type="entry name" value="Bact_Acetyltransf"/>
</dbReference>
<dbReference type="Pfam" id="PF00583">
    <property type="entry name" value="Acetyltransf_1"/>
    <property type="match status" value="1"/>
</dbReference>
<dbReference type="InterPro" id="IPR016181">
    <property type="entry name" value="Acyl_CoA_acyltransferase"/>
</dbReference>
<dbReference type="EMBL" id="JBIRYL010000002">
    <property type="protein sequence ID" value="MFI2230807.1"/>
    <property type="molecule type" value="Genomic_DNA"/>
</dbReference>
<keyword evidence="5" id="KW-1185">Reference proteome</keyword>
<proteinExistence type="predicted"/>
<dbReference type="RefSeq" id="WP_397062185.1">
    <property type="nucleotide sequence ID" value="NZ_JBIRYL010000002.1"/>
</dbReference>
<dbReference type="GO" id="GO:0016746">
    <property type="term" value="F:acyltransferase activity"/>
    <property type="evidence" value="ECO:0007669"/>
    <property type="project" value="UniProtKB-KW"/>
</dbReference>
<dbReference type="PANTHER" id="PTHR43877">
    <property type="entry name" value="AMINOALKYLPHOSPHONATE N-ACETYLTRANSFERASE-RELATED-RELATED"/>
    <property type="match status" value="1"/>
</dbReference>
<name>A0ABW7W0Z7_9NOCA</name>
<dbReference type="EC" id="2.3.-.-" evidence="4"/>